<accession>A0A0D6N794</accession>
<reference evidence="2 4" key="2">
    <citation type="submission" date="2019-07" db="EMBL/GenBank/DDBJ databases">
        <title>Whole genome shotgun sequence of Acetobacter cibinongensis NBRC 16605.</title>
        <authorList>
            <person name="Hosoyama A."/>
            <person name="Uohara A."/>
            <person name="Ohji S."/>
            <person name="Ichikawa N."/>
        </authorList>
    </citation>
    <scope>NUCLEOTIDE SEQUENCE [LARGE SCALE GENOMIC DNA]</scope>
    <source>
        <strain evidence="2 4">NBRC 16605</strain>
    </source>
</reference>
<comment type="caution">
    <text evidence="1">The sequence shown here is derived from an EMBL/GenBank/DDBJ whole genome shotgun (WGS) entry which is preliminary data.</text>
</comment>
<dbReference type="RefSeq" id="WP_048839614.1">
    <property type="nucleotide sequence ID" value="NZ_BAMV01000044.1"/>
</dbReference>
<sequence>MKTFKQAYFQYAPIALAAEKLLISVASLAGRVAAIYASLSQTMVGEVARVVAFLALGSVLLCSTEIGWWLLGAWADGVTLLVLYAQGLM</sequence>
<organism evidence="1 3">
    <name type="scientific">Acetobacter cibinongensis</name>
    <dbReference type="NCBI Taxonomy" id="146475"/>
    <lineage>
        <taxon>Bacteria</taxon>
        <taxon>Pseudomonadati</taxon>
        <taxon>Pseudomonadota</taxon>
        <taxon>Alphaproteobacteria</taxon>
        <taxon>Acetobacterales</taxon>
        <taxon>Acetobacteraceae</taxon>
        <taxon>Acetobacter</taxon>
    </lineage>
</organism>
<dbReference type="Proteomes" id="UP000321891">
    <property type="component" value="Unassembled WGS sequence"/>
</dbReference>
<name>A0A0D6N794_9PROT</name>
<evidence type="ECO:0000313" key="1">
    <source>
        <dbReference type="EMBL" id="GAN61570.1"/>
    </source>
</evidence>
<dbReference type="EMBL" id="BAMV01000044">
    <property type="protein sequence ID" value="GAN61570.1"/>
    <property type="molecule type" value="Genomic_DNA"/>
</dbReference>
<dbReference type="STRING" id="1231339.Abci_046_003"/>
<dbReference type="EMBL" id="BJVU01000016">
    <property type="protein sequence ID" value="GEL59935.1"/>
    <property type="molecule type" value="Genomic_DNA"/>
</dbReference>
<keyword evidence="4" id="KW-1185">Reference proteome</keyword>
<reference evidence="1 3" key="1">
    <citation type="submission" date="2012-11" db="EMBL/GenBank/DDBJ databases">
        <title>Whole genome sequence of Acetobacter cibinongensis 4H-1.</title>
        <authorList>
            <person name="Azuma Y."/>
            <person name="Higashiura N."/>
            <person name="Hirakawa H."/>
            <person name="Matsushita K."/>
        </authorList>
    </citation>
    <scope>NUCLEOTIDE SEQUENCE [LARGE SCALE GENOMIC DNA]</scope>
    <source>
        <strain evidence="1 3">4H-1</strain>
    </source>
</reference>
<dbReference type="Proteomes" id="UP000032671">
    <property type="component" value="Unassembled WGS sequence"/>
</dbReference>
<dbReference type="AlphaFoldDB" id="A0A0D6N794"/>
<accession>A0A6N3SRC0</accession>
<gene>
    <name evidence="1" type="ORF">Abci_046_003</name>
    <name evidence="2" type="ORF">ACI01nite_25370</name>
</gene>
<evidence type="ECO:0000313" key="4">
    <source>
        <dbReference type="Proteomes" id="UP000321891"/>
    </source>
</evidence>
<evidence type="ECO:0000313" key="3">
    <source>
        <dbReference type="Proteomes" id="UP000032671"/>
    </source>
</evidence>
<protein>
    <submittedName>
        <fullName evidence="1">Uncharacterized protein</fullName>
    </submittedName>
</protein>
<evidence type="ECO:0000313" key="2">
    <source>
        <dbReference type="EMBL" id="GEL59935.1"/>
    </source>
</evidence>
<proteinExistence type="predicted"/>